<comment type="caution">
    <text evidence="2">The sequence shown here is derived from an EMBL/GenBank/DDBJ whole genome shotgun (WGS) entry which is preliminary data.</text>
</comment>
<dbReference type="EMBL" id="CAKLPY010000001">
    <property type="protein sequence ID" value="CAH0994253.1"/>
    <property type="molecule type" value="Genomic_DNA"/>
</dbReference>
<gene>
    <name evidence="2" type="ORF">EMA8858_00362</name>
</gene>
<keyword evidence="1" id="KW-1133">Transmembrane helix</keyword>
<feature type="transmembrane region" description="Helical" evidence="1">
    <location>
        <begin position="49"/>
        <end position="70"/>
    </location>
</feature>
<evidence type="ECO:0000313" key="2">
    <source>
        <dbReference type="EMBL" id="CAH0994253.1"/>
    </source>
</evidence>
<sequence>MKEEQANEIDNAFRDGLDNISETPPPKIWNGLRLGLVERRLVVIEKQNYWLKIGSGLLSAAVIVLLGILYKGNATNIADRTPTEKIVFRNKLLHDTIYVSKIEKVYFPVKEIVYINQNQIATTDSVVLTSKPIVNDKIITLNRVENQITPTNQLNVVNKEDIFEVKSNNSDDEKIVKKGLEELKFSFISLDFKKFDSLNVFLQLPNINYQNRMIYRRVIKQDNTISFKNPSIKIFYAPESAYVSTIKDGSLIAETIGTEKNHHVYSYGANLSFDLTDKWSLETGLNFSYSQFYTVDAVKKRPLVAEMYKGSPQYLYRTALGLAIIPSDQLNTKPVVGNAIIVESEDTHVLKQFKIPLLVKYKLYEGNKLLGAYTNRYSLYSIMGAELRYNRSQMLNAEIYEADGTDFYTAFTDFKEVKPYNVGLVFGTGFDYNLAKKISFYVEPTIRLSTASYSQSTIVKSFPRWWSFAFGFKYNLK</sequence>
<proteinExistence type="predicted"/>
<dbReference type="RefSeq" id="WP_238804002.1">
    <property type="nucleotide sequence ID" value="NZ_CAKLPY010000001.1"/>
</dbReference>
<evidence type="ECO:0000313" key="3">
    <source>
        <dbReference type="Proteomes" id="UP000837932"/>
    </source>
</evidence>
<organism evidence="2 3">
    <name type="scientific">Emticicia aquatica</name>
    <dbReference type="NCBI Taxonomy" id="1681835"/>
    <lineage>
        <taxon>Bacteria</taxon>
        <taxon>Pseudomonadati</taxon>
        <taxon>Bacteroidota</taxon>
        <taxon>Cytophagia</taxon>
        <taxon>Cytophagales</taxon>
        <taxon>Leadbetterellaceae</taxon>
        <taxon>Emticicia</taxon>
    </lineage>
</organism>
<keyword evidence="1" id="KW-0812">Transmembrane</keyword>
<protein>
    <recommendedName>
        <fullName evidence="4">Outer membrane protein beta-barrel domain-containing protein</fullName>
    </recommendedName>
</protein>
<evidence type="ECO:0000256" key="1">
    <source>
        <dbReference type="SAM" id="Phobius"/>
    </source>
</evidence>
<dbReference type="Proteomes" id="UP000837932">
    <property type="component" value="Unassembled WGS sequence"/>
</dbReference>
<accession>A0ABM9AKY9</accession>
<evidence type="ECO:0008006" key="4">
    <source>
        <dbReference type="Google" id="ProtNLM"/>
    </source>
</evidence>
<reference evidence="2" key="1">
    <citation type="submission" date="2021-12" db="EMBL/GenBank/DDBJ databases">
        <authorList>
            <person name="Rodrigo-Torres L."/>
            <person name="Arahal R. D."/>
            <person name="Lucena T."/>
        </authorList>
    </citation>
    <scope>NUCLEOTIDE SEQUENCE</scope>
    <source>
        <strain evidence="2">CECT 8858</strain>
    </source>
</reference>
<name>A0ABM9AKY9_9BACT</name>
<keyword evidence="1" id="KW-0472">Membrane</keyword>
<keyword evidence="3" id="KW-1185">Reference proteome</keyword>